<evidence type="ECO:0000313" key="3">
    <source>
        <dbReference type="Proteomes" id="UP000199092"/>
    </source>
</evidence>
<organism evidence="2 3">
    <name type="scientific">Friedmanniella luteola</name>
    <dbReference type="NCBI Taxonomy" id="546871"/>
    <lineage>
        <taxon>Bacteria</taxon>
        <taxon>Bacillati</taxon>
        <taxon>Actinomycetota</taxon>
        <taxon>Actinomycetes</taxon>
        <taxon>Propionibacteriales</taxon>
        <taxon>Nocardioidaceae</taxon>
        <taxon>Friedmanniella</taxon>
    </lineage>
</organism>
<dbReference type="Proteomes" id="UP000199092">
    <property type="component" value="Chromosome I"/>
</dbReference>
<gene>
    <name evidence="2" type="ORF">SAMN04488543_4085</name>
</gene>
<dbReference type="AlphaFoldDB" id="A0A1H1ZXZ2"/>
<keyword evidence="3" id="KW-1185">Reference proteome</keyword>
<evidence type="ECO:0000256" key="1">
    <source>
        <dbReference type="SAM" id="MobiDB-lite"/>
    </source>
</evidence>
<dbReference type="OrthoDB" id="3831159at2"/>
<proteinExistence type="predicted"/>
<evidence type="ECO:0000313" key="2">
    <source>
        <dbReference type="EMBL" id="SDT38618.1"/>
    </source>
</evidence>
<sequence>MTGKVARGDGYSWPYRIWWEIEYTLMHVFGPASLEGDADPRVAMKKDHDRRRALHRERRAAAGR</sequence>
<feature type="region of interest" description="Disordered" evidence="1">
    <location>
        <begin position="45"/>
        <end position="64"/>
    </location>
</feature>
<dbReference type="STRING" id="546871.SAMN04488543_4085"/>
<feature type="compositionally biased region" description="Basic residues" evidence="1">
    <location>
        <begin position="48"/>
        <end position="58"/>
    </location>
</feature>
<dbReference type="EMBL" id="LT629749">
    <property type="protein sequence ID" value="SDT38618.1"/>
    <property type="molecule type" value="Genomic_DNA"/>
</dbReference>
<accession>A0A1H1ZXZ2</accession>
<name>A0A1H1ZXZ2_9ACTN</name>
<reference evidence="2 3" key="1">
    <citation type="submission" date="2016-10" db="EMBL/GenBank/DDBJ databases">
        <authorList>
            <person name="de Groot N.N."/>
        </authorList>
    </citation>
    <scope>NUCLEOTIDE SEQUENCE [LARGE SCALE GENOMIC DNA]</scope>
    <source>
        <strain evidence="2 3">DSM 21741</strain>
    </source>
</reference>
<dbReference type="RefSeq" id="WP_091415517.1">
    <property type="nucleotide sequence ID" value="NZ_LT629749.1"/>
</dbReference>
<protein>
    <submittedName>
        <fullName evidence="2">Uncharacterized protein</fullName>
    </submittedName>
</protein>